<dbReference type="PROSITE" id="PS50109">
    <property type="entry name" value="HIS_KIN"/>
    <property type="match status" value="1"/>
</dbReference>
<dbReference type="Gene3D" id="3.40.50.2300">
    <property type="match status" value="1"/>
</dbReference>
<dbReference type="InterPro" id="IPR001610">
    <property type="entry name" value="PAC"/>
</dbReference>
<dbReference type="SMART" id="SM00388">
    <property type="entry name" value="HisKA"/>
    <property type="match status" value="1"/>
</dbReference>
<dbReference type="Pfam" id="PF00512">
    <property type="entry name" value="HisKA"/>
    <property type="match status" value="1"/>
</dbReference>
<sequence length="2102" mass="243650">MRKYKIFVRITIIALFFFNHLLFAQVAGEDSLRKLLPKLQGKQKIRALNHLAYLLRHSSAPIKTEEYAQKALEISLRMNDSYGVASSYANIGHYFFAISNYQQAYEYFFKAHDLFVENKHLLEAAESSRNMGNVLRRQGKYKEADRHYDDALVIFQDLNDQKGIANILSNQGQIAIHSNNNGRAKELLNKSLKVARKIGYKESEARSLGRLAYLYALLSDNKKALELLYQELDIAKELKNQDLETDANNDIGKVLILLENYDKAVDHLSRALKLGHEMKAKERVLASYEEMANLYKAKGDFKQAYNYQLKVRAMEHEIRDSDARVRIASLKSQYEIKKTTTENSLLRQKVELNRFIIGGGIIFISIVVILGLFLVRSNRQKNTINQELINQTNALRVKQEKFELQNEELRSQKEILMITITELNQHRDHLEELVDERTLELTQSNEQLVNNLLRQTTLSEISSIFNSLDSFDEQVREVLHLLGGHTNVSRVSIYEDESDGEKSLNTFEWCRKGIENRQHKFRTLIYARVPYYKKVIEESGIFIITDADTEGSEAVQKSLKAQGIKSLLVAPLYVQGKHFGLIGFDECLIKRNWSENEIELIKTIANIISNAYEKRLAYHNLRQTKEQAQKSEAQLKLIYNNTHELMTLFKVEEEGMPVLESTNQHVIEMFAFRGEVITPAELIGVKIDEYYKRAFYQDDDKLHREIQRVKRVLKKKQEVLFTDRLDLDGGKVLFRENRLTPIINEQGDCTHLLIISRDITKNRIAKAALKESETRLKLAIEAAHQGLWDWDIRANENYLSPDFYRILGYQYYENPPIPFKPDYDQWLSHVHPDDRPKVANFQQRYLDEEIPKYEVELRIRCKDGSYKWVASKGQIVQKNRLGIPIRMVGIINDITERKHTDELLRRSEEQMKMTVQNVPVMINALDEKLNFVMWNAECERITGYSSQEIIGNRHVFQMLIPDDKYRKKVYRQWLVRKGDFKNWEVAIICKDGTEKIISWTQNSKHYPIAGWAHWGVGVDVTDRNKALYALRDSEETLKLAMNAAKQGLWDWDTKNNKYNSFQYYHLLGYRPNEFEATHENWVSLIHPDDVQNVLNTQQRYLTAETPDYSLEYRMRAKKGTYKWFFAKGKTVARDEQGRPERMIGIISDISELKQATQSLRESERQLSTLMSNLPGMVYRCHNNQERPMVFVSEGSTALTGITPEEFIEGKRKFNDIILPEHKTILWEEAQTALKENRPFEVEYPVMVDGQIKWLWEKGRLTGQPGDVKEPMIEGFIADITDRKNAQEELLALKNDLERQVTQRTKELRESNHQLSLLLQESQENAETLKAQEEELRQNVEQLNKTNVALERKQQELNEAHSRFELIHQGIGEGLWEIFVPQNKKLGKEALAWVSPKMLNILDITSPDNHIDLTAWHNKIHPEEREEVIQRFETYINNPDWIQPYFVEYRMLMGNGEYHWFRESGIVARDEYGNPSKVAGSLINIHEKKHAEEALRESEARLQYALEATRDGLYDIDMLEDRTFASSNYYRMLGFEPDEFDVNGQVWRKLLHHEDKEKVITAFDQYKELNFPFYSIEYRMQCKDGEYKWFLDRGKAVEFSQVGKAIRTIGTMTNIDERKRYEEDLQSAKAAAEAASQAKSVFLASMSHDLRTPLNGILGYAQILKKEKNITPPQRDGLQIIERSGEQLLLLINDILHLSKIESGKLELENNDFNFADFVKNVVSITRVWAENKNIDYRFESPAQLPYFVNGDEKRIRQILFNLLSNAIKFTDEGGVTFRITHTPHPTKVLNHIFVFEVEDTGTGIPKDTIAKIFEPFHQVRGSRHQAEGTGLGLAICNRLVKLMDGSIQVESTLGKGSLFKLTIDMPVTNSELPQPPQEERNIVGYQGDTIKLLVVDDREENRMVLNNMLSPLGFEVYEAIDGEDAVNKTREYEPECVIMDLVMPNMDGFEAVKLIREDASLKGIKIIACSASVYDYDRNQSVAVGCNDFVPKPVNIAEMLATLARHLAIEWVYEQALEVVSNSSAKVVPQNKEMIFPSQEVLQQIYKLALIGDVESLVERLTGLEEEDEGFVPFVAKIRTFAREYKMKLIRQFIKSQLKTDE</sequence>
<feature type="repeat" description="TPR" evidence="7">
    <location>
        <begin position="85"/>
        <end position="118"/>
    </location>
</feature>
<dbReference type="InterPro" id="IPR036097">
    <property type="entry name" value="HisK_dim/P_sf"/>
</dbReference>
<dbReference type="NCBIfam" id="TIGR00229">
    <property type="entry name" value="sensory_box"/>
    <property type="match status" value="5"/>
</dbReference>
<dbReference type="SMART" id="SM00448">
    <property type="entry name" value="REC"/>
    <property type="match status" value="1"/>
</dbReference>
<dbReference type="Gene3D" id="3.30.565.10">
    <property type="entry name" value="Histidine kinase-like ATPase, C-terminal domain"/>
    <property type="match status" value="1"/>
</dbReference>
<feature type="domain" description="PAS" evidence="12">
    <location>
        <begin position="1066"/>
        <end position="1104"/>
    </location>
</feature>
<dbReference type="eggNOG" id="COG2205">
    <property type="taxonomic scope" value="Bacteria"/>
</dbReference>
<dbReference type="InterPro" id="IPR011006">
    <property type="entry name" value="CheY-like_superfamily"/>
</dbReference>
<evidence type="ECO:0000259" key="10">
    <source>
        <dbReference type="PROSITE" id="PS50109"/>
    </source>
</evidence>
<evidence type="ECO:0000256" key="6">
    <source>
        <dbReference type="PROSITE-ProRule" id="PRU00169"/>
    </source>
</evidence>
<dbReference type="InterPro" id="IPR003594">
    <property type="entry name" value="HATPase_dom"/>
</dbReference>
<dbReference type="InterPro" id="IPR003661">
    <property type="entry name" value="HisK_dim/P_dom"/>
</dbReference>
<keyword evidence="9" id="KW-1133">Transmembrane helix</keyword>
<dbReference type="SMART" id="SM00387">
    <property type="entry name" value="HATPase_c"/>
    <property type="match status" value="1"/>
</dbReference>
<evidence type="ECO:0000313" key="15">
    <source>
        <dbReference type="Proteomes" id="UP000004095"/>
    </source>
</evidence>
<keyword evidence="4" id="KW-0808">Transferase</keyword>
<dbReference type="InterPro" id="IPR003018">
    <property type="entry name" value="GAF"/>
</dbReference>
<dbReference type="eggNOG" id="COG3706">
    <property type="taxonomic scope" value="Bacteria"/>
</dbReference>
<comment type="caution">
    <text evidence="14">The sequence shown here is derived from an EMBL/GenBank/DDBJ whole genome shotgun (WGS) entry which is preliminary data.</text>
</comment>
<dbReference type="InterPro" id="IPR005467">
    <property type="entry name" value="His_kinase_dom"/>
</dbReference>
<dbReference type="eggNOG" id="COG2202">
    <property type="taxonomic scope" value="Bacteria"/>
</dbReference>
<dbReference type="InterPro" id="IPR029016">
    <property type="entry name" value="GAF-like_dom_sf"/>
</dbReference>
<organism evidence="14 15">
    <name type="scientific">Microscilla marina ATCC 23134</name>
    <dbReference type="NCBI Taxonomy" id="313606"/>
    <lineage>
        <taxon>Bacteria</taxon>
        <taxon>Pseudomonadati</taxon>
        <taxon>Bacteroidota</taxon>
        <taxon>Cytophagia</taxon>
        <taxon>Cytophagales</taxon>
        <taxon>Microscillaceae</taxon>
        <taxon>Microscilla</taxon>
    </lineage>
</organism>
<gene>
    <name evidence="14" type="ORF">M23134_03761</name>
</gene>
<dbReference type="Gene3D" id="3.30.450.40">
    <property type="match status" value="1"/>
</dbReference>
<feature type="domain" description="PAS" evidence="12">
    <location>
        <begin position="1497"/>
        <end position="1569"/>
    </location>
</feature>
<feature type="domain" description="PAC" evidence="13">
    <location>
        <begin position="853"/>
        <end position="906"/>
    </location>
</feature>
<evidence type="ECO:0000256" key="3">
    <source>
        <dbReference type="ARBA" id="ARBA00022553"/>
    </source>
</evidence>
<dbReference type="CDD" id="cd16922">
    <property type="entry name" value="HATPase_EvgS-ArcB-TorS-like"/>
    <property type="match status" value="1"/>
</dbReference>
<feature type="domain" description="PAS" evidence="12">
    <location>
        <begin position="772"/>
        <end position="849"/>
    </location>
</feature>
<dbReference type="RefSeq" id="WP_002699034.1">
    <property type="nucleotide sequence ID" value="NZ_AAWS01000021.1"/>
</dbReference>
<dbReference type="PROSITE" id="PS50113">
    <property type="entry name" value="PAC"/>
    <property type="match status" value="5"/>
</dbReference>
<dbReference type="Pfam" id="PF13426">
    <property type="entry name" value="PAS_9"/>
    <property type="match status" value="1"/>
</dbReference>
<dbReference type="FunFam" id="3.30.565.10:FF:000010">
    <property type="entry name" value="Sensor histidine kinase RcsC"/>
    <property type="match status" value="1"/>
</dbReference>
<dbReference type="InterPro" id="IPR000014">
    <property type="entry name" value="PAS"/>
</dbReference>
<keyword evidence="9" id="KW-0472">Membrane</keyword>
<feature type="domain" description="PAC" evidence="13">
    <location>
        <begin position="1108"/>
        <end position="1161"/>
    </location>
</feature>
<feature type="domain" description="PAS" evidence="12">
    <location>
        <begin position="907"/>
        <end position="964"/>
    </location>
</feature>
<evidence type="ECO:0000259" key="12">
    <source>
        <dbReference type="PROSITE" id="PS50112"/>
    </source>
</evidence>
<dbReference type="SMART" id="SM00086">
    <property type="entry name" value="PAC"/>
    <property type="match status" value="4"/>
</dbReference>
<dbReference type="Pfam" id="PF13424">
    <property type="entry name" value="TPR_12"/>
    <property type="match status" value="1"/>
</dbReference>
<dbReference type="CDD" id="cd00082">
    <property type="entry name" value="HisKA"/>
    <property type="match status" value="1"/>
</dbReference>
<feature type="domain" description="PAC" evidence="13">
    <location>
        <begin position="1573"/>
        <end position="1626"/>
    </location>
</feature>
<proteinExistence type="predicted"/>
<feature type="domain" description="Response regulatory" evidence="11">
    <location>
        <begin position="1891"/>
        <end position="2007"/>
    </location>
</feature>
<dbReference type="Gene3D" id="1.10.287.130">
    <property type="match status" value="1"/>
</dbReference>
<feature type="transmembrane region" description="Helical" evidence="9">
    <location>
        <begin position="6"/>
        <end position="28"/>
    </location>
</feature>
<feature type="domain" description="PAC" evidence="13">
    <location>
        <begin position="715"/>
        <end position="771"/>
    </location>
</feature>
<comment type="catalytic activity">
    <reaction evidence="1">
        <text>ATP + protein L-histidine = ADP + protein N-phospho-L-histidine.</text>
        <dbReference type="EC" id="2.7.13.3"/>
    </reaction>
</comment>
<dbReference type="SMART" id="SM00028">
    <property type="entry name" value="TPR"/>
    <property type="match status" value="7"/>
</dbReference>
<evidence type="ECO:0000256" key="5">
    <source>
        <dbReference type="ARBA" id="ARBA00022777"/>
    </source>
</evidence>
<keyword evidence="15" id="KW-1185">Reference proteome</keyword>
<dbReference type="CDD" id="cd00130">
    <property type="entry name" value="PAS"/>
    <property type="match status" value="6"/>
</dbReference>
<dbReference type="PRINTS" id="PR00344">
    <property type="entry name" value="BCTRLSENSOR"/>
</dbReference>
<dbReference type="Pfam" id="PF00072">
    <property type="entry name" value="Response_reg"/>
    <property type="match status" value="1"/>
</dbReference>
<evidence type="ECO:0000256" key="7">
    <source>
        <dbReference type="PROSITE-ProRule" id="PRU00339"/>
    </source>
</evidence>
<dbReference type="Pfam" id="PF02518">
    <property type="entry name" value="HATPase_c"/>
    <property type="match status" value="1"/>
</dbReference>
<dbReference type="InterPro" id="IPR000700">
    <property type="entry name" value="PAS-assoc_C"/>
</dbReference>
<evidence type="ECO:0000256" key="4">
    <source>
        <dbReference type="ARBA" id="ARBA00022679"/>
    </source>
</evidence>
<dbReference type="SUPFAM" id="SSF48452">
    <property type="entry name" value="TPR-like"/>
    <property type="match status" value="2"/>
</dbReference>
<protein>
    <recommendedName>
        <fullName evidence="2">histidine kinase</fullName>
        <ecNumber evidence="2">2.7.13.3</ecNumber>
    </recommendedName>
</protein>
<feature type="domain" description="PAC" evidence="13">
    <location>
        <begin position="1444"/>
        <end position="1496"/>
    </location>
</feature>
<dbReference type="SMART" id="SM00065">
    <property type="entry name" value="GAF"/>
    <property type="match status" value="1"/>
</dbReference>
<dbReference type="Proteomes" id="UP000004095">
    <property type="component" value="Unassembled WGS sequence"/>
</dbReference>
<dbReference type="Pfam" id="PF08447">
    <property type="entry name" value="PAS_3"/>
    <property type="match status" value="6"/>
</dbReference>
<dbReference type="PANTHER" id="PTHR43304:SF1">
    <property type="entry name" value="PAC DOMAIN-CONTAINING PROTEIN"/>
    <property type="match status" value="1"/>
</dbReference>
<dbReference type="SUPFAM" id="SSF55785">
    <property type="entry name" value="PYP-like sensor domain (PAS domain)"/>
    <property type="match status" value="7"/>
</dbReference>
<dbReference type="Gene3D" id="2.10.70.100">
    <property type="match status" value="1"/>
</dbReference>
<dbReference type="GO" id="GO:0000155">
    <property type="term" value="F:phosphorelay sensor kinase activity"/>
    <property type="evidence" value="ECO:0007669"/>
    <property type="project" value="InterPro"/>
</dbReference>
<dbReference type="PANTHER" id="PTHR43304">
    <property type="entry name" value="PHYTOCHROME-LIKE PROTEIN CPH1"/>
    <property type="match status" value="1"/>
</dbReference>
<dbReference type="OrthoDB" id="905895at2"/>
<name>A1ZPF4_MICM2</name>
<accession>A1ZPF4</accession>
<feature type="transmembrane region" description="Helical" evidence="9">
    <location>
        <begin position="355"/>
        <end position="375"/>
    </location>
</feature>
<keyword evidence="8" id="KW-0175">Coiled coil</keyword>
<dbReference type="eggNOG" id="COG5002">
    <property type="taxonomic scope" value="Bacteria"/>
</dbReference>
<feature type="modified residue" description="4-aspartylphosphate" evidence="6">
    <location>
        <position position="1940"/>
    </location>
</feature>
<evidence type="ECO:0000256" key="9">
    <source>
        <dbReference type="SAM" id="Phobius"/>
    </source>
</evidence>
<keyword evidence="5 14" id="KW-0418">Kinase</keyword>
<dbReference type="PROSITE" id="PS50110">
    <property type="entry name" value="RESPONSE_REGULATORY"/>
    <property type="match status" value="1"/>
</dbReference>
<keyword evidence="3 6" id="KW-0597">Phosphoprotein</keyword>
<dbReference type="InterPro" id="IPR052162">
    <property type="entry name" value="Sensor_kinase/Photoreceptor"/>
</dbReference>
<evidence type="ECO:0000256" key="1">
    <source>
        <dbReference type="ARBA" id="ARBA00000085"/>
    </source>
</evidence>
<dbReference type="InterPro" id="IPR001789">
    <property type="entry name" value="Sig_transdc_resp-reg_receiver"/>
</dbReference>
<dbReference type="SMART" id="SM00091">
    <property type="entry name" value="PAS"/>
    <property type="match status" value="6"/>
</dbReference>
<keyword evidence="9" id="KW-0812">Transmembrane</keyword>
<evidence type="ECO:0000256" key="2">
    <source>
        <dbReference type="ARBA" id="ARBA00012438"/>
    </source>
</evidence>
<dbReference type="SUPFAM" id="SSF55874">
    <property type="entry name" value="ATPase domain of HSP90 chaperone/DNA topoisomerase II/histidine kinase"/>
    <property type="match status" value="1"/>
</dbReference>
<keyword evidence="7" id="KW-0802">TPR repeat</keyword>
<dbReference type="Gene3D" id="1.25.40.10">
    <property type="entry name" value="Tetratricopeptide repeat domain"/>
    <property type="match status" value="2"/>
</dbReference>
<dbReference type="Gene3D" id="3.30.450.20">
    <property type="entry name" value="PAS domain"/>
    <property type="match status" value="7"/>
</dbReference>
<dbReference type="SUPFAM" id="SSF55781">
    <property type="entry name" value="GAF domain-like"/>
    <property type="match status" value="1"/>
</dbReference>
<evidence type="ECO:0000256" key="8">
    <source>
        <dbReference type="SAM" id="Coils"/>
    </source>
</evidence>
<dbReference type="EC" id="2.7.13.3" evidence="2"/>
<dbReference type="InterPro" id="IPR036890">
    <property type="entry name" value="HATPase_C_sf"/>
</dbReference>
<feature type="coiled-coil region" evidence="8">
    <location>
        <begin position="1282"/>
        <end position="1362"/>
    </location>
</feature>
<dbReference type="SUPFAM" id="SSF47384">
    <property type="entry name" value="Homodimeric domain of signal transducing histidine kinase"/>
    <property type="match status" value="1"/>
</dbReference>
<dbReference type="InterPro" id="IPR019734">
    <property type="entry name" value="TPR_rpt"/>
</dbReference>
<evidence type="ECO:0000259" key="11">
    <source>
        <dbReference type="PROSITE" id="PS50110"/>
    </source>
</evidence>
<feature type="domain" description="Histidine kinase" evidence="10">
    <location>
        <begin position="1644"/>
        <end position="1867"/>
    </location>
</feature>
<dbReference type="EMBL" id="AAWS01000021">
    <property type="protein sequence ID" value="EAY27693.1"/>
    <property type="molecule type" value="Genomic_DNA"/>
</dbReference>
<dbReference type="PROSITE" id="PS50005">
    <property type="entry name" value="TPR"/>
    <property type="match status" value="2"/>
</dbReference>
<feature type="domain" description="PAS" evidence="12">
    <location>
        <begin position="1162"/>
        <end position="1236"/>
    </location>
</feature>
<dbReference type="InterPro" id="IPR011990">
    <property type="entry name" value="TPR-like_helical_dom_sf"/>
</dbReference>
<reference evidence="14 15" key="1">
    <citation type="submission" date="2007-01" db="EMBL/GenBank/DDBJ databases">
        <authorList>
            <person name="Haygood M."/>
            <person name="Podell S."/>
            <person name="Anderson C."/>
            <person name="Hopkinson B."/>
            <person name="Roe K."/>
            <person name="Barbeau K."/>
            <person name="Gaasterland T."/>
            <person name="Ferriera S."/>
            <person name="Johnson J."/>
            <person name="Kravitz S."/>
            <person name="Beeson K."/>
            <person name="Sutton G."/>
            <person name="Rogers Y.-H."/>
            <person name="Friedman R."/>
            <person name="Frazier M."/>
            <person name="Venter J.C."/>
        </authorList>
    </citation>
    <scope>NUCLEOTIDE SEQUENCE [LARGE SCALE GENOMIC DNA]</scope>
    <source>
        <strain evidence="14 15">ATCC 23134</strain>
    </source>
</reference>
<evidence type="ECO:0000259" key="13">
    <source>
        <dbReference type="PROSITE" id="PS50113"/>
    </source>
</evidence>
<dbReference type="SUPFAM" id="SSF52172">
    <property type="entry name" value="CheY-like"/>
    <property type="match status" value="1"/>
</dbReference>
<dbReference type="Pfam" id="PF01590">
    <property type="entry name" value="GAF"/>
    <property type="match status" value="1"/>
</dbReference>
<dbReference type="InterPro" id="IPR013655">
    <property type="entry name" value="PAS_fold_3"/>
</dbReference>
<dbReference type="InterPro" id="IPR004358">
    <property type="entry name" value="Sig_transdc_His_kin-like_C"/>
</dbReference>
<dbReference type="CDD" id="cd17546">
    <property type="entry name" value="REC_hyHK_CKI1_RcsC-like"/>
    <property type="match status" value="1"/>
</dbReference>
<feature type="repeat" description="TPR" evidence="7">
    <location>
        <begin position="245"/>
        <end position="278"/>
    </location>
</feature>
<dbReference type="PROSITE" id="PS50112">
    <property type="entry name" value="PAS"/>
    <property type="match status" value="5"/>
</dbReference>
<dbReference type="InterPro" id="IPR035965">
    <property type="entry name" value="PAS-like_dom_sf"/>
</dbReference>
<evidence type="ECO:0000313" key="14">
    <source>
        <dbReference type="EMBL" id="EAY27693.1"/>
    </source>
</evidence>